<sequence>MSTKEKDKEIAGSPSLSVERLPETSLWTNSKCLLICALVSLASMQYGLDSACLAAFQAMPGFLKVFGYPDPSAPGGFGIGHTFQQLLFSFLTLGSLLSTLFAGPFSHLYGRRPALLLACFLTAFGTAIQIGTSSAAALYVGRIILGIGNGFLVTFSNIYCAEVAPPHLRGVMVALFSEWVCVGSVLGATVTNATKKWLGKASWRVPLGMLFVVPVMLSAGVWWVVPESPRWEVSRGRHQEGRMALERVRAVREDGKEGQQRLEVEWVEMVKGIEEEKRLASTVGPLDMFRGSDLRRTLLCFGVIATQAGSGSWFYISYSTYFMIVSGLPVDLSFRYSILKTYIGFIGVNVGMYLMRFVMGRRTLMTTGAMVQGMFMLDMAISAITTEAGTWRARDSLMACSALVNYAHNAFVGVASYPVATELVSTRLRPYTVGAAISLGYLLAWLTSFCSPYFINPENMTWGAKYGFIWAGPNFCCALFFFGCLPELKGRALEEIDELFEQRAPAWKLKSAETSVVSEAIEEVRRRRGEVGEDGGKAATVEIVVEREKDV</sequence>
<dbReference type="GeneID" id="20827047"/>
<evidence type="ECO:0000256" key="1">
    <source>
        <dbReference type="ARBA" id="ARBA00004141"/>
    </source>
</evidence>
<dbReference type="PANTHER" id="PTHR48022:SF10">
    <property type="entry name" value="MAJOR FACILITATOR SUPERFAMILY (MFS) PROFILE DOMAIN-CONTAINING PROTEIN"/>
    <property type="match status" value="1"/>
</dbReference>
<dbReference type="GO" id="GO:0016020">
    <property type="term" value="C:membrane"/>
    <property type="evidence" value="ECO:0007669"/>
    <property type="project" value="UniProtKB-SubCell"/>
</dbReference>
<comment type="subcellular location">
    <subcellularLocation>
        <location evidence="1">Membrane</location>
        <topology evidence="1">Multi-pass membrane protein</topology>
    </subcellularLocation>
</comment>
<keyword evidence="5 6" id="KW-0472">Membrane</keyword>
<dbReference type="Proteomes" id="UP000008065">
    <property type="component" value="Unassembled WGS sequence"/>
</dbReference>
<feature type="domain" description="Major facilitator superfamily (MFS) profile" evidence="7">
    <location>
        <begin position="35"/>
        <end position="489"/>
    </location>
</feature>
<keyword evidence="4 6" id="KW-1133">Transmembrane helix</keyword>
<feature type="transmembrane region" description="Helical" evidence="6">
    <location>
        <begin position="467"/>
        <end position="485"/>
    </location>
</feature>
<dbReference type="KEGG" id="nte:NEUTE1DRAFT149098"/>
<dbReference type="Pfam" id="PF00083">
    <property type="entry name" value="Sugar_tr"/>
    <property type="match status" value="1"/>
</dbReference>
<comment type="similarity">
    <text evidence="2">Belongs to the major facilitator superfamily. Sugar transporter (TC 2.A.1.1) family.</text>
</comment>
<evidence type="ECO:0000256" key="3">
    <source>
        <dbReference type="ARBA" id="ARBA00022692"/>
    </source>
</evidence>
<dbReference type="PROSITE" id="PS50850">
    <property type="entry name" value="MFS"/>
    <property type="match status" value="1"/>
</dbReference>
<feature type="transmembrane region" description="Helical" evidence="6">
    <location>
        <begin position="298"/>
        <end position="316"/>
    </location>
</feature>
<feature type="transmembrane region" description="Helical" evidence="6">
    <location>
        <begin position="114"/>
        <end position="131"/>
    </location>
</feature>
<feature type="transmembrane region" description="Helical" evidence="6">
    <location>
        <begin position="137"/>
        <end position="159"/>
    </location>
</feature>
<dbReference type="InterPro" id="IPR036259">
    <property type="entry name" value="MFS_trans_sf"/>
</dbReference>
<evidence type="ECO:0000256" key="4">
    <source>
        <dbReference type="ARBA" id="ARBA00022989"/>
    </source>
</evidence>
<dbReference type="HOGENOM" id="CLU_001265_30_1_1"/>
<protein>
    <recommendedName>
        <fullName evidence="7">Major facilitator superfamily (MFS) profile domain-containing protein</fullName>
    </recommendedName>
</protein>
<dbReference type="Gene3D" id="1.20.1250.20">
    <property type="entry name" value="MFS general substrate transporter like domains"/>
    <property type="match status" value="1"/>
</dbReference>
<evidence type="ECO:0000313" key="9">
    <source>
        <dbReference type="Proteomes" id="UP000008065"/>
    </source>
</evidence>
<evidence type="ECO:0000256" key="5">
    <source>
        <dbReference type="ARBA" id="ARBA00023136"/>
    </source>
</evidence>
<dbReference type="FunFam" id="1.20.1250.20:FF:000078">
    <property type="entry name" value="MFS maltose transporter, putative"/>
    <property type="match status" value="1"/>
</dbReference>
<dbReference type="SUPFAM" id="SSF103473">
    <property type="entry name" value="MFS general substrate transporter"/>
    <property type="match status" value="1"/>
</dbReference>
<dbReference type="VEuPathDB" id="FungiDB:NEUTE1DRAFT_149098"/>
<dbReference type="OrthoDB" id="6612291at2759"/>
<evidence type="ECO:0000256" key="6">
    <source>
        <dbReference type="SAM" id="Phobius"/>
    </source>
</evidence>
<feature type="transmembrane region" description="Helical" evidence="6">
    <location>
        <begin position="78"/>
        <end position="102"/>
    </location>
</feature>
<accession>F8MWJ5</accession>
<dbReference type="RefSeq" id="XP_009854828.1">
    <property type="nucleotide sequence ID" value="XM_009856526.1"/>
</dbReference>
<dbReference type="PANTHER" id="PTHR48022">
    <property type="entry name" value="PLASTIDIC GLUCOSE TRANSPORTER 4"/>
    <property type="match status" value="1"/>
</dbReference>
<dbReference type="GO" id="GO:0005351">
    <property type="term" value="F:carbohydrate:proton symporter activity"/>
    <property type="evidence" value="ECO:0007669"/>
    <property type="project" value="TreeGrafter"/>
</dbReference>
<dbReference type="InterPro" id="IPR005829">
    <property type="entry name" value="Sugar_transporter_CS"/>
</dbReference>
<reference evidence="9" key="1">
    <citation type="journal article" date="2011" name="Genetics">
        <title>Massive changes in genome architecture accompany the transition to self-fertility in the filamentous fungus Neurospora tetrasperma.</title>
        <authorList>
            <person name="Ellison C.E."/>
            <person name="Stajich J.E."/>
            <person name="Jacobson D.J."/>
            <person name="Natvig D.O."/>
            <person name="Lapidus A."/>
            <person name="Foster B."/>
            <person name="Aerts A."/>
            <person name="Riley R."/>
            <person name="Lindquist E.A."/>
            <person name="Grigoriev I.V."/>
            <person name="Taylor J.W."/>
        </authorList>
    </citation>
    <scope>NUCLEOTIDE SEQUENCE [LARGE SCALE GENOMIC DNA]</scope>
    <source>
        <strain evidence="9">FGSC 2508 / P0657</strain>
    </source>
</reference>
<evidence type="ECO:0000256" key="2">
    <source>
        <dbReference type="ARBA" id="ARBA00010992"/>
    </source>
</evidence>
<dbReference type="InterPro" id="IPR050360">
    <property type="entry name" value="MFS_Sugar_Transporters"/>
</dbReference>
<feature type="transmembrane region" description="Helical" evidence="6">
    <location>
        <begin position="336"/>
        <end position="355"/>
    </location>
</feature>
<keyword evidence="9" id="KW-1185">Reference proteome</keyword>
<evidence type="ECO:0000313" key="8">
    <source>
        <dbReference type="EMBL" id="EGO54937.1"/>
    </source>
</evidence>
<evidence type="ECO:0000259" key="7">
    <source>
        <dbReference type="PROSITE" id="PS50850"/>
    </source>
</evidence>
<dbReference type="AlphaFoldDB" id="F8MWJ5"/>
<gene>
    <name evidence="8" type="ORF">NEUTE1DRAFT_149098</name>
</gene>
<organism evidence="8 9">
    <name type="scientific">Neurospora tetrasperma (strain FGSC 2508 / ATCC MYA-4615 / P0657)</name>
    <dbReference type="NCBI Taxonomy" id="510951"/>
    <lineage>
        <taxon>Eukaryota</taxon>
        <taxon>Fungi</taxon>
        <taxon>Dikarya</taxon>
        <taxon>Ascomycota</taxon>
        <taxon>Pezizomycotina</taxon>
        <taxon>Sordariomycetes</taxon>
        <taxon>Sordariomycetidae</taxon>
        <taxon>Sordariales</taxon>
        <taxon>Sordariaceae</taxon>
        <taxon>Neurospora</taxon>
    </lineage>
</organism>
<dbReference type="InterPro" id="IPR005828">
    <property type="entry name" value="MFS_sugar_transport-like"/>
</dbReference>
<dbReference type="EMBL" id="GL891307">
    <property type="protein sequence ID" value="EGO54937.1"/>
    <property type="molecule type" value="Genomic_DNA"/>
</dbReference>
<name>F8MWJ5_NEUT8</name>
<feature type="transmembrane region" description="Helical" evidence="6">
    <location>
        <begin position="203"/>
        <end position="225"/>
    </location>
</feature>
<dbReference type="PROSITE" id="PS00217">
    <property type="entry name" value="SUGAR_TRANSPORT_2"/>
    <property type="match status" value="1"/>
</dbReference>
<feature type="transmembrane region" description="Helical" evidence="6">
    <location>
        <begin position="171"/>
        <end position="191"/>
    </location>
</feature>
<dbReference type="InterPro" id="IPR020846">
    <property type="entry name" value="MFS_dom"/>
</dbReference>
<proteinExistence type="inferred from homology"/>
<keyword evidence="3 6" id="KW-0812">Transmembrane</keyword>
<feature type="transmembrane region" description="Helical" evidence="6">
    <location>
        <begin position="431"/>
        <end position="455"/>
    </location>
</feature>